<dbReference type="EMBL" id="JAFBMS010000017">
    <property type="protein sequence ID" value="KAG9345850.1"/>
    <property type="molecule type" value="Genomic_DNA"/>
</dbReference>
<proteinExistence type="predicted"/>
<reference evidence="1" key="1">
    <citation type="thesis" date="2021" institute="BYU ScholarsArchive" country="Provo, UT, USA">
        <title>Applications of and Algorithms for Genome Assembly and Genomic Analyses with an Emphasis on Marine Teleosts.</title>
        <authorList>
            <person name="Pickett B.D."/>
        </authorList>
    </citation>
    <scope>NUCLEOTIDE SEQUENCE</scope>
    <source>
        <strain evidence="1">HI-2016</strain>
    </source>
</reference>
<dbReference type="OrthoDB" id="1924787at2759"/>
<keyword evidence="2" id="KW-1185">Reference proteome</keyword>
<evidence type="ECO:0000313" key="2">
    <source>
        <dbReference type="Proteomes" id="UP000824540"/>
    </source>
</evidence>
<protein>
    <submittedName>
        <fullName evidence="1">Uncharacterized protein</fullName>
    </submittedName>
</protein>
<evidence type="ECO:0000313" key="1">
    <source>
        <dbReference type="EMBL" id="KAG9345850.1"/>
    </source>
</evidence>
<organism evidence="1 2">
    <name type="scientific">Albula glossodonta</name>
    <name type="common">roundjaw bonefish</name>
    <dbReference type="NCBI Taxonomy" id="121402"/>
    <lineage>
        <taxon>Eukaryota</taxon>
        <taxon>Metazoa</taxon>
        <taxon>Chordata</taxon>
        <taxon>Craniata</taxon>
        <taxon>Vertebrata</taxon>
        <taxon>Euteleostomi</taxon>
        <taxon>Actinopterygii</taxon>
        <taxon>Neopterygii</taxon>
        <taxon>Teleostei</taxon>
        <taxon>Albuliformes</taxon>
        <taxon>Albulidae</taxon>
        <taxon>Albula</taxon>
    </lineage>
</organism>
<name>A0A8T2P292_9TELE</name>
<dbReference type="AlphaFoldDB" id="A0A8T2P292"/>
<sequence>MQKPNVLLLYHKVKPAGSPAPPDLSARQLPPPAPPLSRSNLCSLLYSAPCGMAVDPHPAPPPTITTITTLTSTFSWSPSIPLSFPTPPTESQPPLPLCRGPCLPWLHSWHTGTALLDGRGTDRLSKSNFHSFFFTRKQNYMMNFARQTGLRHYYSRKRRALRQRA</sequence>
<gene>
    <name evidence="1" type="ORF">JZ751_009006</name>
</gene>
<dbReference type="Proteomes" id="UP000824540">
    <property type="component" value="Unassembled WGS sequence"/>
</dbReference>
<accession>A0A8T2P292</accession>
<comment type="caution">
    <text evidence="1">The sequence shown here is derived from an EMBL/GenBank/DDBJ whole genome shotgun (WGS) entry which is preliminary data.</text>
</comment>